<keyword evidence="2" id="KW-1003">Cell membrane</keyword>
<dbReference type="EMBL" id="JAAOZC010000002">
    <property type="protein sequence ID" value="NIJ07351.1"/>
    <property type="molecule type" value="Genomic_DNA"/>
</dbReference>
<evidence type="ECO:0000256" key="3">
    <source>
        <dbReference type="ARBA" id="ARBA00022676"/>
    </source>
</evidence>
<proteinExistence type="predicted"/>
<protein>
    <submittedName>
        <fullName evidence="9">Membrane protein</fullName>
    </submittedName>
</protein>
<feature type="transmembrane region" description="Helical" evidence="8">
    <location>
        <begin position="327"/>
        <end position="343"/>
    </location>
</feature>
<organism evidence="9 10">
    <name type="scientific">Sphingomonas vulcanisoli</name>
    <dbReference type="NCBI Taxonomy" id="1658060"/>
    <lineage>
        <taxon>Bacteria</taxon>
        <taxon>Pseudomonadati</taxon>
        <taxon>Pseudomonadota</taxon>
        <taxon>Alphaproteobacteria</taxon>
        <taxon>Sphingomonadales</taxon>
        <taxon>Sphingomonadaceae</taxon>
        <taxon>Sphingomonas</taxon>
    </lineage>
</organism>
<keyword evidence="6 8" id="KW-1133">Transmembrane helix</keyword>
<dbReference type="PANTHER" id="PTHR33908:SF3">
    <property type="entry name" value="UNDECAPRENYL PHOSPHATE-ALPHA-4-AMINO-4-DEOXY-L-ARABINOSE ARABINOSYL TRANSFERASE"/>
    <property type="match status" value="1"/>
</dbReference>
<keyword evidence="7 8" id="KW-0472">Membrane</keyword>
<feature type="transmembrane region" description="Helical" evidence="8">
    <location>
        <begin position="298"/>
        <end position="321"/>
    </location>
</feature>
<keyword evidence="3" id="KW-0328">Glycosyltransferase</keyword>
<comment type="caution">
    <text evidence="9">The sequence shown here is derived from an EMBL/GenBank/DDBJ whole genome shotgun (WGS) entry which is preliminary data.</text>
</comment>
<evidence type="ECO:0000256" key="6">
    <source>
        <dbReference type="ARBA" id="ARBA00022989"/>
    </source>
</evidence>
<dbReference type="Proteomes" id="UP000727456">
    <property type="component" value="Unassembled WGS sequence"/>
</dbReference>
<evidence type="ECO:0000256" key="1">
    <source>
        <dbReference type="ARBA" id="ARBA00004651"/>
    </source>
</evidence>
<evidence type="ECO:0000313" key="9">
    <source>
        <dbReference type="EMBL" id="NIJ07351.1"/>
    </source>
</evidence>
<feature type="transmembrane region" description="Helical" evidence="8">
    <location>
        <begin position="141"/>
        <end position="159"/>
    </location>
</feature>
<evidence type="ECO:0000256" key="8">
    <source>
        <dbReference type="SAM" id="Phobius"/>
    </source>
</evidence>
<feature type="transmembrane region" description="Helical" evidence="8">
    <location>
        <begin position="168"/>
        <end position="186"/>
    </location>
</feature>
<reference evidence="9 10" key="1">
    <citation type="submission" date="2020-03" db="EMBL/GenBank/DDBJ databases">
        <title>Genomic Encyclopedia of Type Strains, Phase III (KMG-III): the genomes of soil and plant-associated and newly described type strains.</title>
        <authorList>
            <person name="Whitman W."/>
        </authorList>
    </citation>
    <scope>NUCLEOTIDE SEQUENCE [LARGE SCALE GENOMIC DNA]</scope>
    <source>
        <strain evidence="9 10">CECT 8804</strain>
    </source>
</reference>
<evidence type="ECO:0000313" key="10">
    <source>
        <dbReference type="Proteomes" id="UP000727456"/>
    </source>
</evidence>
<feature type="transmembrane region" description="Helical" evidence="8">
    <location>
        <begin position="79"/>
        <end position="104"/>
    </location>
</feature>
<feature type="transmembrane region" description="Helical" evidence="8">
    <location>
        <begin position="192"/>
        <end position="210"/>
    </location>
</feature>
<dbReference type="InterPro" id="IPR050297">
    <property type="entry name" value="LipidA_mod_glycosyltrf_83"/>
</dbReference>
<accession>A0ABX0TP96</accession>
<keyword evidence="10" id="KW-1185">Reference proteome</keyword>
<evidence type="ECO:0000256" key="2">
    <source>
        <dbReference type="ARBA" id="ARBA00022475"/>
    </source>
</evidence>
<keyword evidence="5 8" id="KW-0812">Transmembrane</keyword>
<feature type="transmembrane region" description="Helical" evidence="8">
    <location>
        <begin position="217"/>
        <end position="237"/>
    </location>
</feature>
<feature type="transmembrane region" description="Helical" evidence="8">
    <location>
        <begin position="348"/>
        <end position="365"/>
    </location>
</feature>
<dbReference type="RefSeq" id="WP_167072223.1">
    <property type="nucleotide sequence ID" value="NZ_JAAOZC010000002.1"/>
</dbReference>
<gene>
    <name evidence="9" type="ORF">FHS31_000947</name>
</gene>
<evidence type="ECO:0000256" key="7">
    <source>
        <dbReference type="ARBA" id="ARBA00023136"/>
    </source>
</evidence>
<feature type="transmembrane region" description="Helical" evidence="8">
    <location>
        <begin position="261"/>
        <end position="286"/>
    </location>
</feature>
<comment type="subcellular location">
    <subcellularLocation>
        <location evidence="1">Cell membrane</location>
        <topology evidence="1">Multi-pass membrane protein</topology>
    </subcellularLocation>
</comment>
<dbReference type="PANTHER" id="PTHR33908">
    <property type="entry name" value="MANNOSYLTRANSFERASE YKCB-RELATED"/>
    <property type="match status" value="1"/>
</dbReference>
<name>A0ABX0TP96_9SPHN</name>
<sequence>MRERRVILGAAAVLAIAGIVARCWDLFSEPLWLDEAYSAYAASKGLAFLWHVVPNYETHPPFYYTLLWAWTRPFGDSLIALRSLGLIAGLLTPPAVTWAALACARWLDWPVARRRRLALAAFGLACLSIPLVAMTREVRPYPLMILLYAVAVRALVALAERSRWKAPLIGRAYAAYLIVAEALLWLHNLGPLWAMALGLALLAAVVRRDLRLSDWGWLIGGHLLLLVGYAPAFLIVLDQAPTWVKSTWLTFSWAHLHEYLLVLYAVPGWQAIAAALLAIMGGLALWRVPRGRRLLAVLLILALVPVILSVGISATIAPVFITRTMTPVAVPTLILLAIGASAWRRPRAWIAIGAALMLTANMAAVDAQARADGPMQDWYGTVDWLKKRFQPGDQIYAYPNEGALPLRYALRDRHLAWPVRPIPTDMPAPDVGGWHPTGSRGVITLPRARLHAIAQEPATRAVPTIWLLRLGAETYDPGDMFLEELGRDRHEVRRWRDGAIDIIGLAQGPGPIPALNASQN</sequence>
<evidence type="ECO:0000256" key="5">
    <source>
        <dbReference type="ARBA" id="ARBA00022692"/>
    </source>
</evidence>
<keyword evidence="4" id="KW-0808">Transferase</keyword>
<feature type="transmembrane region" description="Helical" evidence="8">
    <location>
        <begin position="116"/>
        <end position="135"/>
    </location>
</feature>
<evidence type="ECO:0000256" key="4">
    <source>
        <dbReference type="ARBA" id="ARBA00022679"/>
    </source>
</evidence>